<keyword evidence="1" id="KW-1133">Transmembrane helix</keyword>
<organism evidence="2 3">
    <name type="scientific">Candidatus Erwinia dacicola</name>
    <dbReference type="NCBI Taxonomy" id="252393"/>
    <lineage>
        <taxon>Bacteria</taxon>
        <taxon>Pseudomonadati</taxon>
        <taxon>Pseudomonadota</taxon>
        <taxon>Gammaproteobacteria</taxon>
        <taxon>Enterobacterales</taxon>
        <taxon>Erwiniaceae</taxon>
        <taxon>Erwinia</taxon>
    </lineage>
</organism>
<accession>A0A328TUD0</accession>
<keyword evidence="3" id="KW-1185">Reference proteome</keyword>
<name>A0A328TUD0_9GAMM</name>
<evidence type="ECO:0000313" key="2">
    <source>
        <dbReference type="EMBL" id="RAP71394.1"/>
    </source>
</evidence>
<dbReference type="EMBL" id="LJAM02000150">
    <property type="protein sequence ID" value="RAP71394.1"/>
    <property type="molecule type" value="Genomic_DNA"/>
</dbReference>
<proteinExistence type="predicted"/>
<dbReference type="AlphaFoldDB" id="A0A328TUD0"/>
<keyword evidence="1" id="KW-0812">Transmembrane</keyword>
<evidence type="ECO:0000313" key="3">
    <source>
        <dbReference type="Proteomes" id="UP000244334"/>
    </source>
</evidence>
<gene>
    <name evidence="2" type="ORF">ACZ87_01799</name>
</gene>
<keyword evidence="1" id="KW-0472">Membrane</keyword>
<protein>
    <submittedName>
        <fullName evidence="2">Uncharacterized protein</fullName>
    </submittedName>
</protein>
<reference evidence="2" key="1">
    <citation type="submission" date="2018-04" db="EMBL/GenBank/DDBJ databases">
        <title>Genomes of the Obligate Erwinia dacicola and Facultative Enterobacter sp. OLF Endosymbionts of the Olive Fruit fly, Bactrocera oleae.</title>
        <authorList>
            <person name="Estes A.M."/>
            <person name="Hearn D.J."/>
            <person name="Agarwal S."/>
            <person name="Pierson E.A."/>
            <person name="Dunning-Hotopp J.C."/>
        </authorList>
    </citation>
    <scope>NUCLEOTIDE SEQUENCE [LARGE SCALE GENOMIC DNA]</scope>
    <source>
        <strain evidence="2">Oroville</strain>
    </source>
</reference>
<feature type="transmembrane region" description="Helical" evidence="1">
    <location>
        <begin position="28"/>
        <end position="51"/>
    </location>
</feature>
<evidence type="ECO:0000256" key="1">
    <source>
        <dbReference type="SAM" id="Phobius"/>
    </source>
</evidence>
<sequence>MLSAIVMALVVQMSHARALRLSKGSSAQGWLTVAVNSLALMEGGLLVMLVMSGGIRPMFLR</sequence>
<comment type="caution">
    <text evidence="2">The sequence shown here is derived from an EMBL/GenBank/DDBJ whole genome shotgun (WGS) entry which is preliminary data.</text>
</comment>
<dbReference type="Proteomes" id="UP000244334">
    <property type="component" value="Unassembled WGS sequence"/>
</dbReference>